<feature type="domain" description="Multidrug resistance protein MdtA-like beta-barrel" evidence="6">
    <location>
        <begin position="217"/>
        <end position="298"/>
    </location>
</feature>
<dbReference type="GO" id="GO:1990281">
    <property type="term" value="C:efflux pump complex"/>
    <property type="evidence" value="ECO:0007669"/>
    <property type="project" value="TreeGrafter"/>
</dbReference>
<evidence type="ECO:0000313" key="8">
    <source>
        <dbReference type="Proteomes" id="UP000198639"/>
    </source>
</evidence>
<organism evidence="7 8">
    <name type="scientific">Massilia yuzhufengensis</name>
    <dbReference type="NCBI Taxonomy" id="1164594"/>
    <lineage>
        <taxon>Bacteria</taxon>
        <taxon>Pseudomonadati</taxon>
        <taxon>Pseudomonadota</taxon>
        <taxon>Betaproteobacteria</taxon>
        <taxon>Burkholderiales</taxon>
        <taxon>Oxalobacteraceae</taxon>
        <taxon>Telluria group</taxon>
        <taxon>Massilia</taxon>
    </lineage>
</organism>
<evidence type="ECO:0000256" key="1">
    <source>
        <dbReference type="ARBA" id="ARBA00004236"/>
    </source>
</evidence>
<dbReference type="GO" id="GO:0015562">
    <property type="term" value="F:efflux transmembrane transporter activity"/>
    <property type="evidence" value="ECO:0007669"/>
    <property type="project" value="TreeGrafter"/>
</dbReference>
<dbReference type="EMBL" id="FOLD01000045">
    <property type="protein sequence ID" value="SFD91501.1"/>
    <property type="molecule type" value="Genomic_DNA"/>
</dbReference>
<dbReference type="Gene3D" id="2.40.30.170">
    <property type="match status" value="1"/>
</dbReference>
<dbReference type="Gene3D" id="2.40.420.20">
    <property type="match status" value="1"/>
</dbReference>
<dbReference type="STRING" id="1164594.SAMN05216204_14546"/>
<dbReference type="AlphaFoldDB" id="A0A1I1W8Y3"/>
<dbReference type="OrthoDB" id="9783047at2"/>
<accession>A0A1I1W8Y3</accession>
<feature type="coiled-coil region" evidence="3">
    <location>
        <begin position="113"/>
        <end position="140"/>
    </location>
</feature>
<comment type="subcellular location">
    <subcellularLocation>
        <location evidence="1">Cell membrane</location>
    </subcellularLocation>
</comment>
<comment type="similarity">
    <text evidence="2">Belongs to the membrane fusion protein (MFP) (TC 8.A.1) family.</text>
</comment>
<evidence type="ECO:0000256" key="3">
    <source>
        <dbReference type="SAM" id="Coils"/>
    </source>
</evidence>
<evidence type="ECO:0000256" key="4">
    <source>
        <dbReference type="SAM" id="MobiDB-lite"/>
    </source>
</evidence>
<dbReference type="Pfam" id="PF25944">
    <property type="entry name" value="Beta-barrel_RND"/>
    <property type="match status" value="1"/>
</dbReference>
<gene>
    <name evidence="7" type="ORF">SAMN05216204_14546</name>
</gene>
<feature type="domain" description="Multidrug resistance protein MdtA-like barrel-sandwich hybrid" evidence="5">
    <location>
        <begin position="72"/>
        <end position="213"/>
    </location>
</feature>
<evidence type="ECO:0000256" key="2">
    <source>
        <dbReference type="ARBA" id="ARBA00009477"/>
    </source>
</evidence>
<feature type="region of interest" description="Disordered" evidence="4">
    <location>
        <begin position="366"/>
        <end position="396"/>
    </location>
</feature>
<protein>
    <submittedName>
        <fullName evidence="7">RND family efflux transporter, MFP subunit</fullName>
    </submittedName>
</protein>
<dbReference type="PANTHER" id="PTHR30469:SF36">
    <property type="entry name" value="BLL3903 PROTEIN"/>
    <property type="match status" value="1"/>
</dbReference>
<dbReference type="InterPro" id="IPR058626">
    <property type="entry name" value="MdtA-like_b-barrel"/>
</dbReference>
<dbReference type="Pfam" id="PF25917">
    <property type="entry name" value="BSH_RND"/>
    <property type="match status" value="1"/>
</dbReference>
<dbReference type="PANTHER" id="PTHR30469">
    <property type="entry name" value="MULTIDRUG RESISTANCE PROTEIN MDTA"/>
    <property type="match status" value="1"/>
</dbReference>
<dbReference type="NCBIfam" id="TIGR01730">
    <property type="entry name" value="RND_mfp"/>
    <property type="match status" value="1"/>
</dbReference>
<dbReference type="SUPFAM" id="SSF111369">
    <property type="entry name" value="HlyD-like secretion proteins"/>
    <property type="match status" value="1"/>
</dbReference>
<reference evidence="8" key="1">
    <citation type="submission" date="2016-10" db="EMBL/GenBank/DDBJ databases">
        <authorList>
            <person name="Varghese N."/>
            <person name="Submissions S."/>
        </authorList>
    </citation>
    <scope>NUCLEOTIDE SEQUENCE [LARGE SCALE GENOMIC DNA]</scope>
    <source>
        <strain evidence="8">CGMCC 1.12041</strain>
    </source>
</reference>
<name>A0A1I1W8Y3_9BURK</name>
<keyword evidence="8" id="KW-1185">Reference proteome</keyword>
<keyword evidence="3" id="KW-0175">Coiled coil</keyword>
<dbReference type="Gene3D" id="2.40.50.100">
    <property type="match status" value="1"/>
</dbReference>
<dbReference type="Proteomes" id="UP000198639">
    <property type="component" value="Unassembled WGS sequence"/>
</dbReference>
<dbReference type="Gene3D" id="1.10.287.470">
    <property type="entry name" value="Helix hairpin bin"/>
    <property type="match status" value="1"/>
</dbReference>
<sequence length="396" mass="40715">MKKKNVGIIAAVVALAVAGAWYMNKGEGAHAEGNGGPGGKGGQPPTTVNVVAPTRQDVGVELTANGTVTPVRTVDLHPQTTATIRQVHIREGQFVKEGQLLFSLDDRADRANVARAEAQVAQNRATLADLERQYKRSQDLAAQNFIAKSAVDSLKSQVDAAKAAVQSNAAAARASQVSASYTTIRAPMSGRVGAIDVHPGALVQPTTSLTTVTQLDPIDVSFNLPESALGSLLAAQRAGKVAVQATSGADAKPVTGELKFVDNAVDPAAGTIRVKAQFGNSATALWPGQYVNTRVTVQTLRDAVVIPQNAIITGTAGTFVYVVGEGNEARQVKVARLHGFGEYAAVTGLAGTEKVITEGKQNLRPGGKVRLAGAKPQGAAGAPAAAAAQGKKGDKA</sequence>
<proteinExistence type="inferred from homology"/>
<evidence type="ECO:0000259" key="6">
    <source>
        <dbReference type="Pfam" id="PF25944"/>
    </source>
</evidence>
<evidence type="ECO:0000259" key="5">
    <source>
        <dbReference type="Pfam" id="PF25917"/>
    </source>
</evidence>
<feature type="compositionally biased region" description="Low complexity" evidence="4">
    <location>
        <begin position="372"/>
        <end position="390"/>
    </location>
</feature>
<dbReference type="InterPro" id="IPR006143">
    <property type="entry name" value="RND_pump_MFP"/>
</dbReference>
<evidence type="ECO:0000313" key="7">
    <source>
        <dbReference type="EMBL" id="SFD91501.1"/>
    </source>
</evidence>
<dbReference type="RefSeq" id="WP_091877241.1">
    <property type="nucleotide sequence ID" value="NZ_FOLD01000045.1"/>
</dbReference>
<dbReference type="InterPro" id="IPR058625">
    <property type="entry name" value="MdtA-like_BSH"/>
</dbReference>